<comment type="caution">
    <text evidence="4">The sequence shown here is derived from an EMBL/GenBank/DDBJ whole genome shotgun (WGS) entry which is preliminary data.</text>
</comment>
<gene>
    <name evidence="4" type="ORF">CORMATOL_00754</name>
</gene>
<dbReference type="HOGENOM" id="CLU_1007278_0_0_11"/>
<feature type="region of interest" description="Disordered" evidence="1">
    <location>
        <begin position="40"/>
        <end position="95"/>
    </location>
</feature>
<sequence>MSKTVKTIGVIAAIMIVAVVAFFLFRSILDTVMTGAVAPSSDAASSLDSGGGSESAVAESPGGGEDQISVDPNGRRIITPAVGNPKPLTKKPVESKNRCDISPELTIQTMGENAEAEIMWSKTAGPSKYNGVIPTGYSADATGAALAAWNYRTLFYGGGKFTDTVVRDHVEFKPSDRDGILAEDYSNVKAYQAGFGTLAPVAARIITCKPDFMVVEHAHKMIGDGEKFYAENDPHYDIHRFTMKLSKDGEWIFLYAGYGAGDCGSSLFGWGVDDVAVLACEGSSHVVRRVVLAVMSAFFIVVGGMGPAAGEPLDNREVYSTWENVA</sequence>
<dbReference type="EMBL" id="ACEB01000008">
    <property type="protein sequence ID" value="EEG27658.1"/>
    <property type="molecule type" value="Genomic_DNA"/>
</dbReference>
<protein>
    <recommendedName>
        <fullName evidence="3">DUF8175 domain-containing protein</fullName>
    </recommendedName>
</protein>
<keyword evidence="2" id="KW-0812">Transmembrane</keyword>
<dbReference type="RefSeq" id="WP_005520168.1">
    <property type="nucleotide sequence ID" value="NZ_EQ973328.1"/>
</dbReference>
<dbReference type="Pfam" id="PF26526">
    <property type="entry name" value="DUF8175"/>
    <property type="match status" value="1"/>
</dbReference>
<keyword evidence="2" id="KW-0472">Membrane</keyword>
<evidence type="ECO:0000313" key="5">
    <source>
        <dbReference type="Proteomes" id="UP000006247"/>
    </source>
</evidence>
<evidence type="ECO:0000259" key="3">
    <source>
        <dbReference type="Pfam" id="PF26526"/>
    </source>
</evidence>
<feature type="compositionally biased region" description="Low complexity" evidence="1">
    <location>
        <begin position="40"/>
        <end position="60"/>
    </location>
</feature>
<proteinExistence type="predicted"/>
<evidence type="ECO:0000256" key="2">
    <source>
        <dbReference type="SAM" id="Phobius"/>
    </source>
</evidence>
<accession>C0E1A4</accession>
<evidence type="ECO:0000256" key="1">
    <source>
        <dbReference type="SAM" id="MobiDB-lite"/>
    </source>
</evidence>
<reference evidence="4 5" key="1">
    <citation type="submission" date="2009-01" db="EMBL/GenBank/DDBJ databases">
        <authorList>
            <person name="Fulton L."/>
            <person name="Clifton S."/>
            <person name="Chinwalla A.T."/>
            <person name="Mitreva M."/>
            <person name="Sodergren E."/>
            <person name="Weinstock G."/>
            <person name="Clifton S."/>
            <person name="Dooling D.J."/>
            <person name="Fulton B."/>
            <person name="Minx P."/>
            <person name="Pepin K.H."/>
            <person name="Johnson M."/>
            <person name="Bhonagiri V."/>
            <person name="Nash W.E."/>
            <person name="Mardis E.R."/>
            <person name="Wilson R.K."/>
        </authorList>
    </citation>
    <scope>NUCLEOTIDE SEQUENCE [LARGE SCALE GENOMIC DNA]</scope>
    <source>
        <strain evidence="4 5">ATCC 33806</strain>
    </source>
</reference>
<feature type="domain" description="DUF8175" evidence="3">
    <location>
        <begin position="105"/>
        <end position="225"/>
    </location>
</feature>
<dbReference type="Proteomes" id="UP000006247">
    <property type="component" value="Unassembled WGS sequence"/>
</dbReference>
<organism evidence="4 5">
    <name type="scientific">Corynebacterium matruchotii ATCC 33806</name>
    <dbReference type="NCBI Taxonomy" id="566549"/>
    <lineage>
        <taxon>Bacteria</taxon>
        <taxon>Bacillati</taxon>
        <taxon>Actinomycetota</taxon>
        <taxon>Actinomycetes</taxon>
        <taxon>Mycobacteriales</taxon>
        <taxon>Corynebacteriaceae</taxon>
        <taxon>Corynebacterium</taxon>
    </lineage>
</organism>
<dbReference type="AlphaFoldDB" id="C0E1A4"/>
<keyword evidence="2" id="KW-1133">Transmembrane helix</keyword>
<dbReference type="InterPro" id="IPR058488">
    <property type="entry name" value="DUF8175"/>
</dbReference>
<name>C0E1A4_9CORY</name>
<evidence type="ECO:0000313" key="4">
    <source>
        <dbReference type="EMBL" id="EEG27658.1"/>
    </source>
</evidence>
<feature type="transmembrane region" description="Helical" evidence="2">
    <location>
        <begin position="6"/>
        <end position="25"/>
    </location>
</feature>